<protein>
    <submittedName>
        <fullName evidence="2">Nuclear transport factor 2 family protein</fullName>
    </submittedName>
</protein>
<proteinExistence type="predicted"/>
<dbReference type="Pfam" id="PF14534">
    <property type="entry name" value="DUF4440"/>
    <property type="match status" value="1"/>
</dbReference>
<comment type="caution">
    <text evidence="2">The sequence shown here is derived from an EMBL/GenBank/DDBJ whole genome shotgun (WGS) entry which is preliminary data.</text>
</comment>
<dbReference type="AlphaFoldDB" id="A0A6B3N8V3"/>
<feature type="domain" description="DUF4440" evidence="1">
    <location>
        <begin position="9"/>
        <end position="115"/>
    </location>
</feature>
<accession>A0A6B3N8V3</accession>
<reference evidence="2" key="1">
    <citation type="submission" date="2019-11" db="EMBL/GenBank/DDBJ databases">
        <title>Genomic insights into an expanded diversity of filamentous marine cyanobacteria reveals the extraordinary biosynthetic potential of Moorea and Okeania.</title>
        <authorList>
            <person name="Ferreira Leao T."/>
            <person name="Wang M."/>
            <person name="Moss N."/>
            <person name="Da Silva R."/>
            <person name="Sanders J."/>
            <person name="Nurk S."/>
            <person name="Gurevich A."/>
            <person name="Humphrey G."/>
            <person name="Reher R."/>
            <person name="Zhu Q."/>
            <person name="Belda-Ferre P."/>
            <person name="Glukhov E."/>
            <person name="Rex R."/>
            <person name="Dorrestein P.C."/>
            <person name="Knight R."/>
            <person name="Pevzner P."/>
            <person name="Gerwick W.H."/>
            <person name="Gerwick L."/>
        </authorList>
    </citation>
    <scope>NUCLEOTIDE SEQUENCE</scope>
    <source>
        <strain evidence="2">SIO1C4</strain>
    </source>
</reference>
<organism evidence="2">
    <name type="scientific">Symploca sp. SIO1C4</name>
    <dbReference type="NCBI Taxonomy" id="2607765"/>
    <lineage>
        <taxon>Bacteria</taxon>
        <taxon>Bacillati</taxon>
        <taxon>Cyanobacteriota</taxon>
        <taxon>Cyanophyceae</taxon>
        <taxon>Coleofasciculales</taxon>
        <taxon>Coleofasciculaceae</taxon>
        <taxon>Symploca</taxon>
    </lineage>
</organism>
<dbReference type="EMBL" id="JAAHFQ010000161">
    <property type="protein sequence ID" value="NER28030.1"/>
    <property type="molecule type" value="Genomic_DNA"/>
</dbReference>
<evidence type="ECO:0000313" key="2">
    <source>
        <dbReference type="EMBL" id="NER28030.1"/>
    </source>
</evidence>
<dbReference type="Gene3D" id="3.10.450.50">
    <property type="match status" value="1"/>
</dbReference>
<dbReference type="InterPro" id="IPR027843">
    <property type="entry name" value="DUF4440"/>
</dbReference>
<gene>
    <name evidence="2" type="ORF">F6J89_10435</name>
</gene>
<name>A0A6B3N8V3_9CYAN</name>
<dbReference type="InterPro" id="IPR032710">
    <property type="entry name" value="NTF2-like_dom_sf"/>
</dbReference>
<sequence>MSNPIETQILKAEEQLRVAMLSSDLETLNQLLAPELIFTNHLGQVLTKQDDIIAHQSGTVKLEVLTPSEQYIQISGDIAVVSVRMHILGSYAGNKSDGNFRFTRIWARSSGSSWHVLAAHSSVVT</sequence>
<evidence type="ECO:0000259" key="1">
    <source>
        <dbReference type="Pfam" id="PF14534"/>
    </source>
</evidence>
<dbReference type="SUPFAM" id="SSF54427">
    <property type="entry name" value="NTF2-like"/>
    <property type="match status" value="1"/>
</dbReference>